<reference evidence="3" key="1">
    <citation type="submission" date="2015-11" db="EMBL/GenBank/DDBJ databases">
        <authorList>
            <person name="Varghese N."/>
        </authorList>
    </citation>
    <scope>NUCLEOTIDE SEQUENCE [LARGE SCALE GENOMIC DNA]</scope>
    <source>
        <strain evidence="3">DSM 45899</strain>
    </source>
</reference>
<keyword evidence="3" id="KW-1185">Reference proteome</keyword>
<dbReference type="Proteomes" id="UP000198802">
    <property type="component" value="Unassembled WGS sequence"/>
</dbReference>
<accession>A0A0S4QY62</accession>
<feature type="transmembrane region" description="Helical" evidence="1">
    <location>
        <begin position="124"/>
        <end position="141"/>
    </location>
</feature>
<organism evidence="2 3">
    <name type="scientific">Parafrankia irregularis</name>
    <dbReference type="NCBI Taxonomy" id="795642"/>
    <lineage>
        <taxon>Bacteria</taxon>
        <taxon>Bacillati</taxon>
        <taxon>Actinomycetota</taxon>
        <taxon>Actinomycetes</taxon>
        <taxon>Frankiales</taxon>
        <taxon>Frankiaceae</taxon>
        <taxon>Parafrankia</taxon>
    </lineage>
</organism>
<dbReference type="EMBL" id="FAOZ01000042">
    <property type="protein sequence ID" value="CUU60576.1"/>
    <property type="molecule type" value="Genomic_DNA"/>
</dbReference>
<name>A0A0S4QY62_9ACTN</name>
<gene>
    <name evidence="2" type="ORF">Ga0074812_14254</name>
</gene>
<dbReference type="AlphaFoldDB" id="A0A0S4QY62"/>
<feature type="transmembrane region" description="Helical" evidence="1">
    <location>
        <begin position="51"/>
        <end position="69"/>
    </location>
</feature>
<evidence type="ECO:0000256" key="1">
    <source>
        <dbReference type="SAM" id="Phobius"/>
    </source>
</evidence>
<evidence type="ECO:0008006" key="4">
    <source>
        <dbReference type="Google" id="ProtNLM"/>
    </source>
</evidence>
<evidence type="ECO:0000313" key="2">
    <source>
        <dbReference type="EMBL" id="CUU60576.1"/>
    </source>
</evidence>
<sequence>MTVAGAVAGVGLALAGFLHCVWVFSTWPLSSRDEYARVVVGVEDETRAPSAPLTLTVALLLLTASYLVAARSDLMPSGGPAWITDVGAWVIAVVLLIRGIGGLVVSGFGLGEMPPEFARWNLRIYSPLCLVLGVLATACALG</sequence>
<feature type="transmembrane region" description="Helical" evidence="1">
    <location>
        <begin position="81"/>
        <end position="104"/>
    </location>
</feature>
<dbReference type="InterPro" id="IPR025058">
    <property type="entry name" value="DUF3995"/>
</dbReference>
<keyword evidence="1" id="KW-0472">Membrane</keyword>
<keyword evidence="1" id="KW-1133">Transmembrane helix</keyword>
<evidence type="ECO:0000313" key="3">
    <source>
        <dbReference type="Proteomes" id="UP000198802"/>
    </source>
</evidence>
<proteinExistence type="predicted"/>
<dbReference type="RefSeq" id="WP_091285727.1">
    <property type="nucleotide sequence ID" value="NZ_FAOZ01000042.1"/>
</dbReference>
<protein>
    <recommendedName>
        <fullName evidence="4">DUF3995 domain-containing protein</fullName>
    </recommendedName>
</protein>
<keyword evidence="1" id="KW-0812">Transmembrane</keyword>
<dbReference type="Pfam" id="PF13160">
    <property type="entry name" value="DUF3995"/>
    <property type="match status" value="1"/>
</dbReference>